<organism evidence="2 3">
    <name type="scientific">Nonomuraea wenchangensis</name>
    <dbReference type="NCBI Taxonomy" id="568860"/>
    <lineage>
        <taxon>Bacteria</taxon>
        <taxon>Bacillati</taxon>
        <taxon>Actinomycetota</taxon>
        <taxon>Actinomycetes</taxon>
        <taxon>Streptosporangiales</taxon>
        <taxon>Streptosporangiaceae</taxon>
        <taxon>Nonomuraea</taxon>
    </lineage>
</organism>
<dbReference type="EMBL" id="FOHX01000003">
    <property type="protein sequence ID" value="SET47668.1"/>
    <property type="molecule type" value="Genomic_DNA"/>
</dbReference>
<keyword evidence="1" id="KW-0732">Signal</keyword>
<reference evidence="2 3" key="1">
    <citation type="submission" date="2016-10" db="EMBL/GenBank/DDBJ databases">
        <authorList>
            <person name="de Groot N.N."/>
        </authorList>
    </citation>
    <scope>NUCLEOTIDE SEQUENCE [LARGE SCALE GENOMIC DNA]</scope>
    <source>
        <strain evidence="2 3">CGMCC 4.5598</strain>
    </source>
</reference>
<dbReference type="Proteomes" id="UP000199361">
    <property type="component" value="Unassembled WGS sequence"/>
</dbReference>
<dbReference type="OrthoDB" id="3541338at2"/>
<feature type="chain" id="PRO_5038531745" evidence="1">
    <location>
        <begin position="18"/>
        <end position="89"/>
    </location>
</feature>
<dbReference type="RefSeq" id="WP_091079320.1">
    <property type="nucleotide sequence ID" value="NZ_FOHX01000003.1"/>
</dbReference>
<gene>
    <name evidence="2" type="ORF">SAMN05421811_103159</name>
</gene>
<dbReference type="AlphaFoldDB" id="A0A1I0EQ64"/>
<keyword evidence="3" id="KW-1185">Reference proteome</keyword>
<evidence type="ECO:0000313" key="3">
    <source>
        <dbReference type="Proteomes" id="UP000199361"/>
    </source>
</evidence>
<protein>
    <submittedName>
        <fullName evidence="2">Uncharacterized protein</fullName>
    </submittedName>
</protein>
<evidence type="ECO:0000256" key="1">
    <source>
        <dbReference type="SAM" id="SignalP"/>
    </source>
</evidence>
<name>A0A1I0EQ64_9ACTN</name>
<feature type="signal peptide" evidence="1">
    <location>
        <begin position="1"/>
        <end position="17"/>
    </location>
</feature>
<evidence type="ECO:0000313" key="2">
    <source>
        <dbReference type="EMBL" id="SET47668.1"/>
    </source>
</evidence>
<proteinExistence type="predicted"/>
<sequence>MLRRLLVSAVLAGSALAGPVAASAPALAAAQAQASAACTYKRDGNVWRCITPGAYCPKAAHSRYGYAKTTGKRYRCTQYTRTTWRWKRA</sequence>
<accession>A0A1I0EQ64</accession>